<evidence type="ECO:0000313" key="1">
    <source>
        <dbReference type="EMBL" id="KDO24057.1"/>
    </source>
</evidence>
<dbReference type="Proteomes" id="UP000030745">
    <property type="component" value="Unassembled WGS sequence"/>
</dbReference>
<keyword evidence="2" id="KW-1185">Reference proteome</keyword>
<dbReference type="RefSeq" id="XP_012205193.1">
    <property type="nucleotide sequence ID" value="XM_012349803.1"/>
</dbReference>
<dbReference type="OMA" id="WMEATPP"/>
<sequence>MLASLKPSDLDVLPSSLPSLAHIKSKRVKELECLRRQVYILQGHIEKLKRCHSTQLSWEDVAHALKDDTLDQVRDNRSLKMQLAHNKRLGVFLKAWMEATPPPALQPPQLETWRHSQLVCGDDTARAIGYEWIARQAYHNTTAAMAQIAFPANDTDDFVDVAVDLDDEDRLDAVHDAFWVAEKSFAAAFRDKSTQLTDLSAPTKDILYVRENLGTPTQRIFNKSLQARFQSPGSVTFVLRSILRDDMFLDDNADDAWAFNTKFWMVADALANGNTRCRTFYTLEHPCTHNGGYVSLDELARCVGLGGSTEASLLSVLKERFLNSHHAQRRFFAEHFRRVLGALATRIDDDGVVQV</sequence>
<dbReference type="VEuPathDB" id="FungiDB:SPRG_10844"/>
<accession>A0A067CB58</accession>
<proteinExistence type="predicted"/>
<protein>
    <submittedName>
        <fullName evidence="1">Uncharacterized protein</fullName>
    </submittedName>
</protein>
<dbReference type="AlphaFoldDB" id="A0A067CB58"/>
<gene>
    <name evidence="1" type="ORF">SPRG_10844</name>
</gene>
<dbReference type="KEGG" id="spar:SPRG_10844"/>
<dbReference type="EMBL" id="KK583246">
    <property type="protein sequence ID" value="KDO24057.1"/>
    <property type="molecule type" value="Genomic_DNA"/>
</dbReference>
<organism evidence="1 2">
    <name type="scientific">Saprolegnia parasitica (strain CBS 223.65)</name>
    <dbReference type="NCBI Taxonomy" id="695850"/>
    <lineage>
        <taxon>Eukaryota</taxon>
        <taxon>Sar</taxon>
        <taxon>Stramenopiles</taxon>
        <taxon>Oomycota</taxon>
        <taxon>Saprolegniomycetes</taxon>
        <taxon>Saprolegniales</taxon>
        <taxon>Saprolegniaceae</taxon>
        <taxon>Saprolegnia</taxon>
    </lineage>
</organism>
<name>A0A067CB58_SAPPC</name>
<reference evidence="1 2" key="1">
    <citation type="journal article" date="2013" name="PLoS Genet.">
        <title>Distinctive expansion of potential virulence genes in the genome of the oomycete fish pathogen Saprolegnia parasitica.</title>
        <authorList>
            <person name="Jiang R.H."/>
            <person name="de Bruijn I."/>
            <person name="Haas B.J."/>
            <person name="Belmonte R."/>
            <person name="Lobach L."/>
            <person name="Christie J."/>
            <person name="van den Ackerveken G."/>
            <person name="Bottin A."/>
            <person name="Bulone V."/>
            <person name="Diaz-Moreno S.M."/>
            <person name="Dumas B."/>
            <person name="Fan L."/>
            <person name="Gaulin E."/>
            <person name="Govers F."/>
            <person name="Grenville-Briggs L.J."/>
            <person name="Horner N.R."/>
            <person name="Levin J.Z."/>
            <person name="Mammella M."/>
            <person name="Meijer H.J."/>
            <person name="Morris P."/>
            <person name="Nusbaum C."/>
            <person name="Oome S."/>
            <person name="Phillips A.J."/>
            <person name="van Rooyen D."/>
            <person name="Rzeszutek E."/>
            <person name="Saraiva M."/>
            <person name="Secombes C.J."/>
            <person name="Seidl M.F."/>
            <person name="Snel B."/>
            <person name="Stassen J.H."/>
            <person name="Sykes S."/>
            <person name="Tripathy S."/>
            <person name="van den Berg H."/>
            <person name="Vega-Arreguin J.C."/>
            <person name="Wawra S."/>
            <person name="Young S.K."/>
            <person name="Zeng Q."/>
            <person name="Dieguez-Uribeondo J."/>
            <person name="Russ C."/>
            <person name="Tyler B.M."/>
            <person name="van West P."/>
        </authorList>
    </citation>
    <scope>NUCLEOTIDE SEQUENCE [LARGE SCALE GENOMIC DNA]</scope>
    <source>
        <strain evidence="1 2">CBS 223.65</strain>
    </source>
</reference>
<dbReference type="OrthoDB" id="60278at2759"/>
<dbReference type="GeneID" id="24132930"/>
<evidence type="ECO:0000313" key="2">
    <source>
        <dbReference type="Proteomes" id="UP000030745"/>
    </source>
</evidence>